<feature type="compositionally biased region" description="Basic and acidic residues" evidence="2">
    <location>
        <begin position="25"/>
        <end position="38"/>
    </location>
</feature>
<proteinExistence type="predicted"/>
<keyword evidence="1" id="KW-0677">Repeat</keyword>
<feature type="region of interest" description="Disordered" evidence="2">
    <location>
        <begin position="529"/>
        <end position="584"/>
    </location>
</feature>
<evidence type="ECO:0000256" key="2">
    <source>
        <dbReference type="SAM" id="MobiDB-lite"/>
    </source>
</evidence>
<feature type="compositionally biased region" description="Basic and acidic residues" evidence="2">
    <location>
        <begin position="243"/>
        <end position="253"/>
    </location>
</feature>
<feature type="compositionally biased region" description="Low complexity" evidence="2">
    <location>
        <begin position="97"/>
        <end position="127"/>
    </location>
</feature>
<name>A0A7S4AW56_9STRA</name>
<feature type="compositionally biased region" description="Basic and acidic residues" evidence="2">
    <location>
        <begin position="170"/>
        <end position="181"/>
    </location>
</feature>
<feature type="compositionally biased region" description="Polar residues" evidence="2">
    <location>
        <begin position="462"/>
        <end position="497"/>
    </location>
</feature>
<gene>
    <name evidence="3" type="ORF">PAUS00366_LOCUS21760</name>
</gene>
<dbReference type="AlphaFoldDB" id="A0A7S4AW56"/>
<dbReference type="SMART" id="SM00698">
    <property type="entry name" value="MORN"/>
    <property type="match status" value="4"/>
</dbReference>
<evidence type="ECO:0000256" key="1">
    <source>
        <dbReference type="ARBA" id="ARBA00022737"/>
    </source>
</evidence>
<feature type="compositionally biased region" description="Polar residues" evidence="2">
    <location>
        <begin position="544"/>
        <end position="557"/>
    </location>
</feature>
<feature type="compositionally biased region" description="Basic residues" evidence="2">
    <location>
        <begin position="254"/>
        <end position="265"/>
    </location>
</feature>
<sequence length="755" mass="82699">MINNIGQDSANLRLSLTPLRQKLERFRTDGRGETKETEESSTLDDETRRLVVDVLELLKSSSGSSTIQNSKQSVPDIDVKTRVKLIDQMVYKEPPETETSFQESPSTSSSSSSSTSSSPSSSPGLSPSKRKKRTVRSSSTSRKERVLQLSPSERKDRTILSSSSSPMPKVKQEILEEEKSSRKSSPSRRKGRTALSSSPNRRRRERATLSASPSKHRKERTAPSPSPSRRKKERTALSSSPQDKQEVVEEEKKKTKRRGKKPKGLKLRESDYHVNPSSPKTTGGGDEDQSTFQDPDTSSLGDFHVHKQNYRNTNGHISSNSNSSKSDNSSTNQSNESSSFFSIPLSSSGGPSKLEKKLERKENNSSPKSPLPRRSCAKSTFRKTRATRTVVSAGDDTPCPSERGTRGTMALKDAPSSTSSRSKSPKRTVRRTKSDNNSLRRTSLYSPRPRPRSTAEFPAECSKSTSPPSSLKRSTVGRTKSGASLKTSASASVSASLQKERPIPSSAPPPPLLLGESSHHAPIFLDEESDTDVDSAPIAGDSWHTASSDGSSRNQAGNRYVEEPLKPGSMSSLSCAGSNSSAGGKVRNVRTHEVYTGFFLLSEGSDGRPVNLKHGYGRTKFPDGKVFEGTYDHGIMVEGKMTYPEDPYNTKNERTTYVGKFDREGFRCGKGICTTASTTYLGDFYRDEMHGSGILIYHTNETYSENDYDKSCKEGCRFVGHWKGGMKHGTGKEIGVDGSIQREGIWKKGCFSGAS</sequence>
<feature type="region of interest" description="Disordered" evidence="2">
    <location>
        <begin position="25"/>
        <end position="45"/>
    </location>
</feature>
<organism evidence="3">
    <name type="scientific">Pseudo-nitzschia australis</name>
    <dbReference type="NCBI Taxonomy" id="44445"/>
    <lineage>
        <taxon>Eukaryota</taxon>
        <taxon>Sar</taxon>
        <taxon>Stramenopiles</taxon>
        <taxon>Ochrophyta</taxon>
        <taxon>Bacillariophyta</taxon>
        <taxon>Bacillariophyceae</taxon>
        <taxon>Bacillariophycidae</taxon>
        <taxon>Bacillariales</taxon>
        <taxon>Bacillariaceae</taxon>
        <taxon>Pseudo-nitzschia</taxon>
    </lineage>
</organism>
<feature type="compositionally biased region" description="Basic and acidic residues" evidence="2">
    <location>
        <begin position="141"/>
        <end position="158"/>
    </location>
</feature>
<evidence type="ECO:0000313" key="3">
    <source>
        <dbReference type="EMBL" id="CAE0728976.1"/>
    </source>
</evidence>
<feature type="compositionally biased region" description="Polar residues" evidence="2">
    <location>
        <begin position="435"/>
        <end position="445"/>
    </location>
</feature>
<reference evidence="3" key="1">
    <citation type="submission" date="2021-01" db="EMBL/GenBank/DDBJ databases">
        <authorList>
            <person name="Corre E."/>
            <person name="Pelletier E."/>
            <person name="Niang G."/>
            <person name="Scheremetjew M."/>
            <person name="Finn R."/>
            <person name="Kale V."/>
            <person name="Holt S."/>
            <person name="Cochrane G."/>
            <person name="Meng A."/>
            <person name="Brown T."/>
            <person name="Cohen L."/>
        </authorList>
    </citation>
    <scope>NUCLEOTIDE SEQUENCE</scope>
    <source>
        <strain evidence="3">10249 10 AB</strain>
    </source>
</reference>
<feature type="compositionally biased region" description="Polar residues" evidence="2">
    <location>
        <begin position="290"/>
        <end position="300"/>
    </location>
</feature>
<dbReference type="EMBL" id="HBIX01033150">
    <property type="protein sequence ID" value="CAE0728976.1"/>
    <property type="molecule type" value="Transcribed_RNA"/>
</dbReference>
<protein>
    <recommendedName>
        <fullName evidence="4">MORN repeat-containing protein 5</fullName>
    </recommendedName>
</protein>
<accession>A0A7S4AW56</accession>
<feature type="compositionally biased region" description="Low complexity" evidence="2">
    <location>
        <begin position="568"/>
        <end position="584"/>
    </location>
</feature>
<dbReference type="Pfam" id="PF02493">
    <property type="entry name" value="MORN"/>
    <property type="match status" value="4"/>
</dbReference>
<dbReference type="InterPro" id="IPR003409">
    <property type="entry name" value="MORN"/>
</dbReference>
<evidence type="ECO:0008006" key="4">
    <source>
        <dbReference type="Google" id="ProtNLM"/>
    </source>
</evidence>
<feature type="compositionally biased region" description="Low complexity" evidence="2">
    <location>
        <begin position="318"/>
        <end position="352"/>
    </location>
</feature>
<dbReference type="SUPFAM" id="SSF82185">
    <property type="entry name" value="Histone H3 K4-specific methyltransferase SET7/9 N-terminal domain"/>
    <property type="match status" value="1"/>
</dbReference>
<feature type="region of interest" description="Disordered" evidence="2">
    <location>
        <begin position="93"/>
        <end position="517"/>
    </location>
</feature>
<feature type="compositionally biased region" description="Basic and acidic residues" evidence="2">
    <location>
        <begin position="353"/>
        <end position="363"/>
    </location>
</feature>